<protein>
    <submittedName>
        <fullName evidence="1">Uncharacterized protein</fullName>
    </submittedName>
</protein>
<name>A0ABY7FM97_MYAAR</name>
<dbReference type="Proteomes" id="UP001164746">
    <property type="component" value="Chromosome 12"/>
</dbReference>
<sequence>MPKPEEWGWDLTGNNYTPVKCALPPAPANLLNVILIAITKKYLQETWHGMFSKLWIRSWCWMIQFSKL</sequence>
<accession>A0ABY7FM97</accession>
<reference evidence="1" key="1">
    <citation type="submission" date="2022-11" db="EMBL/GenBank/DDBJ databases">
        <title>Centuries of genome instability and evolution in soft-shell clam transmissible cancer (bioRxiv).</title>
        <authorList>
            <person name="Hart S.F.M."/>
            <person name="Yonemitsu M.A."/>
            <person name="Giersch R.M."/>
            <person name="Beal B.F."/>
            <person name="Arriagada G."/>
            <person name="Davis B.W."/>
            <person name="Ostrander E.A."/>
            <person name="Goff S.P."/>
            <person name="Metzger M.J."/>
        </authorList>
    </citation>
    <scope>NUCLEOTIDE SEQUENCE</scope>
    <source>
        <strain evidence="1">MELC-2E11</strain>
        <tissue evidence="1">Siphon/mantle</tissue>
    </source>
</reference>
<evidence type="ECO:0000313" key="2">
    <source>
        <dbReference type="Proteomes" id="UP001164746"/>
    </source>
</evidence>
<gene>
    <name evidence="1" type="ORF">MAR_016025</name>
</gene>
<evidence type="ECO:0000313" key="1">
    <source>
        <dbReference type="EMBL" id="WAR22051.1"/>
    </source>
</evidence>
<organism evidence="1 2">
    <name type="scientific">Mya arenaria</name>
    <name type="common">Soft-shell clam</name>
    <dbReference type="NCBI Taxonomy" id="6604"/>
    <lineage>
        <taxon>Eukaryota</taxon>
        <taxon>Metazoa</taxon>
        <taxon>Spiralia</taxon>
        <taxon>Lophotrochozoa</taxon>
        <taxon>Mollusca</taxon>
        <taxon>Bivalvia</taxon>
        <taxon>Autobranchia</taxon>
        <taxon>Heteroconchia</taxon>
        <taxon>Euheterodonta</taxon>
        <taxon>Imparidentia</taxon>
        <taxon>Neoheterodontei</taxon>
        <taxon>Myida</taxon>
        <taxon>Myoidea</taxon>
        <taxon>Myidae</taxon>
        <taxon>Mya</taxon>
    </lineage>
</organism>
<proteinExistence type="predicted"/>
<dbReference type="EMBL" id="CP111023">
    <property type="protein sequence ID" value="WAR22051.1"/>
    <property type="molecule type" value="Genomic_DNA"/>
</dbReference>
<keyword evidence="2" id="KW-1185">Reference proteome</keyword>